<dbReference type="Pfam" id="PF25906">
    <property type="entry name" value="PucR-like_N"/>
    <property type="match status" value="1"/>
</dbReference>
<feature type="domain" description="PucR C-terminal helix-turn-helix" evidence="1">
    <location>
        <begin position="371"/>
        <end position="429"/>
    </location>
</feature>
<dbReference type="InterPro" id="IPR051448">
    <property type="entry name" value="CdaR-like_regulators"/>
</dbReference>
<gene>
    <name evidence="3" type="ORF">ACFFR3_18580</name>
</gene>
<accession>A0ABV5NMN9</accession>
<dbReference type="Pfam" id="PF13556">
    <property type="entry name" value="HTH_30"/>
    <property type="match status" value="1"/>
</dbReference>
<dbReference type="InterPro" id="IPR058663">
    <property type="entry name" value="PucR-like_N"/>
</dbReference>
<dbReference type="PANTHER" id="PTHR33744:SF1">
    <property type="entry name" value="DNA-BINDING TRANSCRIPTIONAL ACTIVATOR ADER"/>
    <property type="match status" value="1"/>
</dbReference>
<name>A0ABV5NMN9_9ACTN</name>
<dbReference type="RefSeq" id="WP_379483517.1">
    <property type="nucleotide sequence ID" value="NZ_JBHMCF010000013.1"/>
</dbReference>
<organism evidence="3 4">
    <name type="scientific">Nonomuraea salmonea</name>
    <dbReference type="NCBI Taxonomy" id="46181"/>
    <lineage>
        <taxon>Bacteria</taxon>
        <taxon>Bacillati</taxon>
        <taxon>Actinomycetota</taxon>
        <taxon>Actinomycetes</taxon>
        <taxon>Streptosporangiales</taxon>
        <taxon>Streptosporangiaceae</taxon>
        <taxon>Nonomuraea</taxon>
    </lineage>
</organism>
<dbReference type="PANTHER" id="PTHR33744">
    <property type="entry name" value="CARBOHYDRATE DIACID REGULATOR"/>
    <property type="match status" value="1"/>
</dbReference>
<evidence type="ECO:0000313" key="3">
    <source>
        <dbReference type="EMBL" id="MFB9471532.1"/>
    </source>
</evidence>
<protein>
    <submittedName>
        <fullName evidence="3">Helix-turn-helix domain-containing protein</fullName>
    </submittedName>
</protein>
<evidence type="ECO:0000313" key="4">
    <source>
        <dbReference type="Proteomes" id="UP001589568"/>
    </source>
</evidence>
<keyword evidence="4" id="KW-1185">Reference proteome</keyword>
<sequence length="437" mass="46990">MANTSDTSGSRRDAVRALRSGIGRISDELTAEIQARIPEYARPSDELCTKVVRTAVEQAVEGFVDRVERPGAPWDPEPFRQIGRAEAAEGRTLEPLQSALRLGARVGWRRLTDLGLPPECLHDLGEKVFTYLDDLAQAAAEGYETAKADGPDALTRHRAHLLNLLLTDPPPSAEALSTAAQAAAWPLPTTVTCIALAPTHPTATSTAPFAARSSGNAATASQARFAGPDATGSVPFPPHQKDGHPRRRDVLVRWAACGGLPADVLVGLERGVPCLLVPEPEGKGEVIERVLRGCRAAVGPAVPPMAAGTSLRWASEALELSRRGVLPGGLLRCADHMATLVLFKDEELVRALAQARLAPLAHLRPAQQDRLAETLLAWLRHGRGAGEVAATLHVHPQTVRYRLRQLEELYGDQLADPDIRFELEIALRARQAATPAR</sequence>
<reference evidence="3 4" key="1">
    <citation type="submission" date="2024-09" db="EMBL/GenBank/DDBJ databases">
        <authorList>
            <person name="Sun Q."/>
            <person name="Mori K."/>
        </authorList>
    </citation>
    <scope>NUCLEOTIDE SEQUENCE [LARGE SCALE GENOMIC DNA]</scope>
    <source>
        <strain evidence="3 4">JCM 3324</strain>
    </source>
</reference>
<dbReference type="EMBL" id="JBHMCF010000013">
    <property type="protein sequence ID" value="MFB9471532.1"/>
    <property type="molecule type" value="Genomic_DNA"/>
</dbReference>
<dbReference type="Gene3D" id="1.10.10.2840">
    <property type="entry name" value="PucR C-terminal helix-turn-helix domain"/>
    <property type="match status" value="1"/>
</dbReference>
<feature type="domain" description="PucR-like N-terminal" evidence="2">
    <location>
        <begin position="17"/>
        <end position="166"/>
    </location>
</feature>
<evidence type="ECO:0000259" key="1">
    <source>
        <dbReference type="Pfam" id="PF13556"/>
    </source>
</evidence>
<dbReference type="InterPro" id="IPR042070">
    <property type="entry name" value="PucR_C-HTH_sf"/>
</dbReference>
<evidence type="ECO:0000259" key="2">
    <source>
        <dbReference type="Pfam" id="PF25906"/>
    </source>
</evidence>
<dbReference type="InterPro" id="IPR025736">
    <property type="entry name" value="PucR_C-HTH_dom"/>
</dbReference>
<dbReference type="Proteomes" id="UP001589568">
    <property type="component" value="Unassembled WGS sequence"/>
</dbReference>
<comment type="caution">
    <text evidence="3">The sequence shown here is derived from an EMBL/GenBank/DDBJ whole genome shotgun (WGS) entry which is preliminary data.</text>
</comment>
<proteinExistence type="predicted"/>